<dbReference type="AlphaFoldDB" id="A0A0A8ZN58"/>
<name>A0A0A8ZN58_ARUDO</name>
<organism evidence="1">
    <name type="scientific">Arundo donax</name>
    <name type="common">Giant reed</name>
    <name type="synonym">Donax arundinaceus</name>
    <dbReference type="NCBI Taxonomy" id="35708"/>
    <lineage>
        <taxon>Eukaryota</taxon>
        <taxon>Viridiplantae</taxon>
        <taxon>Streptophyta</taxon>
        <taxon>Embryophyta</taxon>
        <taxon>Tracheophyta</taxon>
        <taxon>Spermatophyta</taxon>
        <taxon>Magnoliopsida</taxon>
        <taxon>Liliopsida</taxon>
        <taxon>Poales</taxon>
        <taxon>Poaceae</taxon>
        <taxon>PACMAD clade</taxon>
        <taxon>Arundinoideae</taxon>
        <taxon>Arundineae</taxon>
        <taxon>Arundo</taxon>
    </lineage>
</organism>
<proteinExistence type="predicted"/>
<dbReference type="EMBL" id="GBRH01257654">
    <property type="protein sequence ID" value="JAD40241.1"/>
    <property type="molecule type" value="Transcribed_RNA"/>
</dbReference>
<protein>
    <submittedName>
        <fullName evidence="1">Uncharacterized protein</fullName>
    </submittedName>
</protein>
<sequence>MFHLGCDKSLLDCNSICFTLNRSEGNTSFGCKCPGAMKKVKDILLSVLLEEGETMNSTTVSASVRMEWLS</sequence>
<reference evidence="1" key="2">
    <citation type="journal article" date="2015" name="Data Brief">
        <title>Shoot transcriptome of the giant reed, Arundo donax.</title>
        <authorList>
            <person name="Barrero R.A."/>
            <person name="Guerrero F.D."/>
            <person name="Moolhuijzen P."/>
            <person name="Goolsby J.A."/>
            <person name="Tidwell J."/>
            <person name="Bellgard S.E."/>
            <person name="Bellgard M.I."/>
        </authorList>
    </citation>
    <scope>NUCLEOTIDE SEQUENCE</scope>
    <source>
        <tissue evidence="1">Shoot tissue taken approximately 20 cm above the soil surface</tissue>
    </source>
</reference>
<evidence type="ECO:0000313" key="1">
    <source>
        <dbReference type="EMBL" id="JAD40241.1"/>
    </source>
</evidence>
<accession>A0A0A8ZN58</accession>
<reference evidence="1" key="1">
    <citation type="submission" date="2014-09" db="EMBL/GenBank/DDBJ databases">
        <authorList>
            <person name="Magalhaes I.L.F."/>
            <person name="Oliveira U."/>
            <person name="Santos F.R."/>
            <person name="Vidigal T.H.D.A."/>
            <person name="Brescovit A.D."/>
            <person name="Santos A.J."/>
        </authorList>
    </citation>
    <scope>NUCLEOTIDE SEQUENCE</scope>
    <source>
        <tissue evidence="1">Shoot tissue taken approximately 20 cm above the soil surface</tissue>
    </source>
</reference>